<evidence type="ECO:0000313" key="2">
    <source>
        <dbReference type="Proteomes" id="UP000693981"/>
    </source>
</evidence>
<dbReference type="Proteomes" id="UP000693981">
    <property type="component" value="Unassembled WGS sequence"/>
</dbReference>
<evidence type="ECO:0000313" key="1">
    <source>
        <dbReference type="EMBL" id="KAG7394175.1"/>
    </source>
</evidence>
<proteinExistence type="predicted"/>
<dbReference type="EMBL" id="JAGDFL010000292">
    <property type="protein sequence ID" value="KAG7394175.1"/>
    <property type="molecule type" value="Genomic_DNA"/>
</dbReference>
<keyword evidence="2" id="KW-1185">Reference proteome</keyword>
<reference evidence="1" key="1">
    <citation type="submission" date="2021-02" db="EMBL/GenBank/DDBJ databases">
        <authorList>
            <person name="Palmer J.M."/>
        </authorList>
    </citation>
    <scope>NUCLEOTIDE SEQUENCE</scope>
    <source>
        <strain evidence="1">SCRP23</strain>
    </source>
</reference>
<comment type="caution">
    <text evidence="1">The sequence shown here is derived from an EMBL/GenBank/DDBJ whole genome shotgun (WGS) entry which is preliminary data.</text>
</comment>
<accession>A0A8T1WLJ4</accession>
<sequence length="314" mass="36083">MSLTLNTPAANPAIIANVYRVYDSALVTNAEFMLGWRAWSFRMTKAGHADSYIERSERKLIAQMTEEGRQLKYTTKSRWNEVKRWLINDIIEAGPGNIHDKYRHLFKHVAFVLVDCCFAVKYKPHGMYQLLTSMFRSTETREVPSYFVIIDNGIGESELAHKLTYADRDQYKHNQEGVVEYEQYRPSMLADGIAQLELPLHMADDAMTRSEDNVRNGLTVGNMSRARINDYAQLYLMDRIRRSFDRCARVALLSDDHVLTKTAATFAAPPLATSVNPDLPEEYASPYFVTPYLLSREHWAAWREQHARGAFVAD</sequence>
<dbReference type="AlphaFoldDB" id="A0A8T1WLJ4"/>
<organism evidence="1 2">
    <name type="scientific">Phytophthora boehmeriae</name>
    <dbReference type="NCBI Taxonomy" id="109152"/>
    <lineage>
        <taxon>Eukaryota</taxon>
        <taxon>Sar</taxon>
        <taxon>Stramenopiles</taxon>
        <taxon>Oomycota</taxon>
        <taxon>Peronosporomycetes</taxon>
        <taxon>Peronosporales</taxon>
        <taxon>Peronosporaceae</taxon>
        <taxon>Phytophthora</taxon>
    </lineage>
</organism>
<gene>
    <name evidence="1" type="ORF">PHYBOEH_005569</name>
</gene>
<name>A0A8T1WLJ4_9STRA</name>
<protein>
    <submittedName>
        <fullName evidence="1">Uncharacterized protein</fullName>
    </submittedName>
</protein>